<evidence type="ECO:0008006" key="4">
    <source>
        <dbReference type="Google" id="ProtNLM"/>
    </source>
</evidence>
<name>A0A1V9GC46_9BACT</name>
<dbReference type="AlphaFoldDB" id="A0A1V9GC46"/>
<protein>
    <recommendedName>
        <fullName evidence="4">Histidine kinase N-terminal 7TM region domain-containing protein</fullName>
    </recommendedName>
</protein>
<feature type="transmembrane region" description="Helical" evidence="1">
    <location>
        <begin position="63"/>
        <end position="82"/>
    </location>
</feature>
<comment type="caution">
    <text evidence="2">The sequence shown here is derived from an EMBL/GenBank/DDBJ whole genome shotgun (WGS) entry which is preliminary data.</text>
</comment>
<evidence type="ECO:0000313" key="3">
    <source>
        <dbReference type="Proteomes" id="UP000192276"/>
    </source>
</evidence>
<feature type="transmembrane region" description="Helical" evidence="1">
    <location>
        <begin position="94"/>
        <end position="115"/>
    </location>
</feature>
<dbReference type="STRING" id="550983.A4R26_00110"/>
<accession>A0A1V9GC46</accession>
<feature type="transmembrane region" description="Helical" evidence="1">
    <location>
        <begin position="6"/>
        <end position="26"/>
    </location>
</feature>
<keyword evidence="1" id="KW-0812">Transmembrane</keyword>
<feature type="transmembrane region" description="Helical" evidence="1">
    <location>
        <begin position="38"/>
        <end position="57"/>
    </location>
</feature>
<feature type="transmembrane region" description="Helical" evidence="1">
    <location>
        <begin position="127"/>
        <end position="144"/>
    </location>
</feature>
<feature type="transmembrane region" description="Helical" evidence="1">
    <location>
        <begin position="156"/>
        <end position="175"/>
    </location>
</feature>
<organism evidence="2 3">
    <name type="scientific">Niastella populi</name>
    <dbReference type="NCBI Taxonomy" id="550983"/>
    <lineage>
        <taxon>Bacteria</taxon>
        <taxon>Pseudomonadati</taxon>
        <taxon>Bacteroidota</taxon>
        <taxon>Chitinophagia</taxon>
        <taxon>Chitinophagales</taxon>
        <taxon>Chitinophagaceae</taxon>
        <taxon>Niastella</taxon>
    </lineage>
</organism>
<dbReference type="EMBL" id="LWBP01000001">
    <property type="protein sequence ID" value="OQP68251.1"/>
    <property type="molecule type" value="Genomic_DNA"/>
</dbReference>
<proteinExistence type="predicted"/>
<dbReference type="Proteomes" id="UP000192276">
    <property type="component" value="Unassembled WGS sequence"/>
</dbReference>
<keyword evidence="3" id="KW-1185">Reference proteome</keyword>
<keyword evidence="1" id="KW-0472">Membrane</keyword>
<evidence type="ECO:0000313" key="2">
    <source>
        <dbReference type="EMBL" id="OQP68251.1"/>
    </source>
</evidence>
<feature type="transmembrane region" description="Helical" evidence="1">
    <location>
        <begin position="187"/>
        <end position="211"/>
    </location>
</feature>
<gene>
    <name evidence="2" type="ORF">A4R26_00110</name>
</gene>
<sequence length="215" mass="24358">MQSLAYLYMGVIVPASVVVPVVFAIVKFSDLNKPLTTIFFYLLFAGMVNACAAWLAFRQINNLPLLHVYTIVEFLFLALFFYQVTGSPGMKKGMLVSMLLFPVYGFINFTFVQSLQVFNSYTRPVEAILLITGSLAFFYLQSVKNQHRPWQAQPETWIVIGILVYFSSSLVQFSFSNVISSQAGRNIKLLIWTIHATLVLIMYVLFAVGFAKCRE</sequence>
<reference evidence="3" key="1">
    <citation type="submission" date="2016-04" db="EMBL/GenBank/DDBJ databases">
        <authorList>
            <person name="Chen L."/>
            <person name="Zhuang W."/>
            <person name="Wang G."/>
        </authorList>
    </citation>
    <scope>NUCLEOTIDE SEQUENCE [LARGE SCALE GENOMIC DNA]</scope>
    <source>
        <strain evidence="3">208</strain>
    </source>
</reference>
<evidence type="ECO:0000256" key="1">
    <source>
        <dbReference type="SAM" id="Phobius"/>
    </source>
</evidence>
<dbReference type="OrthoDB" id="651989at2"/>
<keyword evidence="1" id="KW-1133">Transmembrane helix</keyword>
<dbReference type="RefSeq" id="WP_081158395.1">
    <property type="nucleotide sequence ID" value="NZ_LWBP01000001.1"/>
</dbReference>